<keyword evidence="3" id="KW-1185">Reference proteome</keyword>
<reference evidence="3" key="1">
    <citation type="submission" date="2014-11" db="EMBL/GenBank/DDBJ databases">
        <authorList>
            <person name="Wibberg D."/>
        </authorList>
    </citation>
    <scope>NUCLEOTIDE SEQUENCE [LARGE SCALE GENOMIC DNA]</scope>
    <source>
        <strain evidence="3">L3</strain>
    </source>
</reference>
<evidence type="ECO:0000256" key="1">
    <source>
        <dbReference type="SAM" id="SignalP"/>
    </source>
</evidence>
<sequence length="157" mass="17795">MKKINFVTLFIISLFLISSLSFSQTQDNVSIPVFVSIPSYASIEVDTNRMDYELDLSSPQNMEKDINVRIIANTPYQVDVGFVASVENTTLSEFLNECFTYQIDSKEPTLGVIERSISVGFNFKDTLQNNSELEEELMKNGEFNDKVGNFIFTVFAI</sequence>
<dbReference type="STRING" id="1006576.DTL3_1781"/>
<gene>
    <name evidence="2" type="ORF">DTL3_1781</name>
</gene>
<protein>
    <submittedName>
        <fullName evidence="2">Putative secreted protein</fullName>
    </submittedName>
</protein>
<dbReference type="KEGG" id="dtn:DTL3_1781"/>
<dbReference type="Proteomes" id="UP000032809">
    <property type="component" value="Chromosome I"/>
</dbReference>
<organism evidence="2 3">
    <name type="scientific">Defluviitoga tunisiensis</name>
    <dbReference type="NCBI Taxonomy" id="1006576"/>
    <lineage>
        <taxon>Bacteria</taxon>
        <taxon>Thermotogati</taxon>
        <taxon>Thermotogota</taxon>
        <taxon>Thermotogae</taxon>
        <taxon>Petrotogales</taxon>
        <taxon>Petrotogaceae</taxon>
        <taxon>Defluviitoga</taxon>
    </lineage>
</organism>
<dbReference type="EMBL" id="LN824141">
    <property type="protein sequence ID" value="CEP79064.1"/>
    <property type="molecule type" value="Genomic_DNA"/>
</dbReference>
<dbReference type="OrthoDB" id="49339at2"/>
<feature type="chain" id="PRO_5002195877" evidence="1">
    <location>
        <begin position="24"/>
        <end position="157"/>
    </location>
</feature>
<name>A0A0C7P5F7_DEFTU</name>
<dbReference type="AlphaFoldDB" id="A0A0C7P5F7"/>
<accession>A0A0C7P5F7</accession>
<evidence type="ECO:0000313" key="3">
    <source>
        <dbReference type="Proteomes" id="UP000032809"/>
    </source>
</evidence>
<dbReference type="RefSeq" id="WP_045088395.1">
    <property type="nucleotide sequence ID" value="NZ_LN824141.1"/>
</dbReference>
<keyword evidence="1" id="KW-0732">Signal</keyword>
<evidence type="ECO:0000313" key="2">
    <source>
        <dbReference type="EMBL" id="CEP79064.1"/>
    </source>
</evidence>
<dbReference type="HOGENOM" id="CLU_1675008_0_0_0"/>
<feature type="signal peptide" evidence="1">
    <location>
        <begin position="1"/>
        <end position="23"/>
    </location>
</feature>
<proteinExistence type="predicted"/>